<feature type="domain" description="Lon proteolytic" evidence="3">
    <location>
        <begin position="574"/>
        <end position="769"/>
    </location>
</feature>
<dbReference type="InterPro" id="IPR046843">
    <property type="entry name" value="LonB_AAA-LID"/>
</dbReference>
<dbReference type="Pfam" id="PF05362">
    <property type="entry name" value="Lon_C"/>
    <property type="match status" value="1"/>
</dbReference>
<dbReference type="Pfam" id="PF20437">
    <property type="entry name" value="LonC_helical"/>
    <property type="match status" value="1"/>
</dbReference>
<dbReference type="PRINTS" id="PR00830">
    <property type="entry name" value="ENDOLAPTASE"/>
</dbReference>
<dbReference type="InterPro" id="IPR008269">
    <property type="entry name" value="Lon_proteolytic"/>
</dbReference>
<evidence type="ECO:0000256" key="2">
    <source>
        <dbReference type="PROSITE-ProRule" id="PRU01122"/>
    </source>
</evidence>
<evidence type="ECO:0000313" key="4">
    <source>
        <dbReference type="EMBL" id="TDG12812.1"/>
    </source>
</evidence>
<dbReference type="InterPro" id="IPR041699">
    <property type="entry name" value="AAA_32"/>
</dbReference>
<dbReference type="InterPro" id="IPR046844">
    <property type="entry name" value="Lon-like_helical"/>
</dbReference>
<evidence type="ECO:0000256" key="1">
    <source>
        <dbReference type="ARBA" id="ARBA00022670"/>
    </source>
</evidence>
<dbReference type="EC" id="3.4.21.53" evidence="2"/>
<dbReference type="Proteomes" id="UP000295554">
    <property type="component" value="Unassembled WGS sequence"/>
</dbReference>
<keyword evidence="5" id="KW-1185">Reference proteome</keyword>
<dbReference type="InterPro" id="IPR020568">
    <property type="entry name" value="Ribosomal_Su5_D2-typ_SF"/>
</dbReference>
<accession>A0A4R5LQG9</accession>
<organism evidence="4 5">
    <name type="scientific">Seongchinamella unica</name>
    <dbReference type="NCBI Taxonomy" id="2547392"/>
    <lineage>
        <taxon>Bacteria</taxon>
        <taxon>Pseudomonadati</taxon>
        <taxon>Pseudomonadota</taxon>
        <taxon>Gammaproteobacteria</taxon>
        <taxon>Cellvibrionales</taxon>
        <taxon>Halieaceae</taxon>
        <taxon>Seongchinamella</taxon>
    </lineage>
</organism>
<dbReference type="GO" id="GO:0005524">
    <property type="term" value="F:ATP binding"/>
    <property type="evidence" value="ECO:0007669"/>
    <property type="project" value="InterPro"/>
</dbReference>
<protein>
    <recommendedName>
        <fullName evidence="2">endopeptidase La</fullName>
        <ecNumber evidence="2">3.4.21.53</ecNumber>
    </recommendedName>
</protein>
<reference evidence="4 5" key="1">
    <citation type="submission" date="2019-03" db="EMBL/GenBank/DDBJ databases">
        <title>Seongchinamella monodicae gen. nov., sp. nov., a novel member of the Gammaproteobacteria isolated from a tidal mudflat of beach.</title>
        <authorList>
            <person name="Yang H.G."/>
            <person name="Kang J.W."/>
            <person name="Lee S.D."/>
        </authorList>
    </citation>
    <scope>NUCLEOTIDE SEQUENCE [LARGE SCALE GENOMIC DNA]</scope>
    <source>
        <strain evidence="4 5">GH4-78</strain>
    </source>
</reference>
<dbReference type="Pfam" id="PF13654">
    <property type="entry name" value="AAA_32"/>
    <property type="match status" value="1"/>
</dbReference>
<keyword evidence="1 2" id="KW-0645">Protease</keyword>
<comment type="catalytic activity">
    <reaction evidence="2">
        <text>Hydrolysis of proteins in presence of ATP.</text>
        <dbReference type="EC" id="3.4.21.53"/>
    </reaction>
</comment>
<dbReference type="PANTHER" id="PTHR10046">
    <property type="entry name" value="ATP DEPENDENT LON PROTEASE FAMILY MEMBER"/>
    <property type="match status" value="1"/>
</dbReference>
<dbReference type="Gene3D" id="3.30.230.10">
    <property type="match status" value="1"/>
</dbReference>
<dbReference type="Pfam" id="PF20436">
    <property type="entry name" value="LonB_AAA-LID"/>
    <property type="match status" value="1"/>
</dbReference>
<comment type="caution">
    <text evidence="4">The sequence shown here is derived from an EMBL/GenBank/DDBJ whole genome shotgun (WGS) entry which is preliminary data.</text>
</comment>
<evidence type="ECO:0000259" key="3">
    <source>
        <dbReference type="PROSITE" id="PS51786"/>
    </source>
</evidence>
<dbReference type="SUPFAM" id="SSF54211">
    <property type="entry name" value="Ribosomal protein S5 domain 2-like"/>
    <property type="match status" value="1"/>
</dbReference>
<dbReference type="GO" id="GO:0030163">
    <property type="term" value="P:protein catabolic process"/>
    <property type="evidence" value="ECO:0007669"/>
    <property type="project" value="InterPro"/>
</dbReference>
<dbReference type="OrthoDB" id="9758568at2"/>
<keyword evidence="2" id="KW-0720">Serine protease</keyword>
<dbReference type="SUPFAM" id="SSF52540">
    <property type="entry name" value="P-loop containing nucleoside triphosphate hydrolases"/>
    <property type="match status" value="1"/>
</dbReference>
<proteinExistence type="inferred from homology"/>
<feature type="active site" evidence="2">
    <location>
        <position position="707"/>
    </location>
</feature>
<dbReference type="PROSITE" id="PS51786">
    <property type="entry name" value="LON_PROTEOLYTIC"/>
    <property type="match status" value="1"/>
</dbReference>
<dbReference type="EMBL" id="SMSE01000003">
    <property type="protein sequence ID" value="TDG12812.1"/>
    <property type="molecule type" value="Genomic_DNA"/>
</dbReference>
<dbReference type="AlphaFoldDB" id="A0A4R5LQG9"/>
<dbReference type="GO" id="GO:0006508">
    <property type="term" value="P:proteolysis"/>
    <property type="evidence" value="ECO:0007669"/>
    <property type="project" value="UniProtKB-KW"/>
</dbReference>
<dbReference type="RefSeq" id="WP_133213954.1">
    <property type="nucleotide sequence ID" value="NZ_SMSE01000003.1"/>
</dbReference>
<dbReference type="Gene3D" id="1.10.8.60">
    <property type="match status" value="1"/>
</dbReference>
<evidence type="ECO:0000313" key="5">
    <source>
        <dbReference type="Proteomes" id="UP000295554"/>
    </source>
</evidence>
<name>A0A4R5LQG9_9GAMM</name>
<dbReference type="InterPro" id="IPR014721">
    <property type="entry name" value="Ribsml_uS5_D2-typ_fold_subgr"/>
</dbReference>
<feature type="active site" evidence="2">
    <location>
        <position position="664"/>
    </location>
</feature>
<sequence length="803" mass="88627">MTDELPALAPAADVEPLPASGLYHPCDPQQLAFDSLEELEPLADHFGQDRAVEALEFGLEIGHEGFNVFLLGSTGVGKRELLETVLASDERAGRGELADWCYVNNFERPDQPIALSLPPGRGSELRRDMAAAVETLLAIMPATFQSDEYQAQVQALGEEYQEREKAAFQSLAEKAGEHNVTMIQTPSGYTLAPTKDGEIISPQDFEALPEEEKKVTLDFIDELKEELKTVVRQLPGWKMESREQFKALNQEFSQRAIDPVFGQLKEKYRDFPAVLAYLEAVHANVIEEAESFTELRVESAIPENVKQRVREYPQYSVNVLVDNRELTAAPVIYEDSPTFANLVGRAEHVSQMGTLVTDFTLVKPGALHRANGGYLVLEADKVLTSPYAWLALKRALKSGELRIQSLDQFFSFVSTVQLEPEPIPLDVKVVLTGDRYLYYLLQHYDSEFASLFKVAADMSEDISRTSESTALFARMIRNLQQRNGLLPLDRSGVARVIEQAARRLEDGERLSLHRQHLANLLAEADYQARRNKAEIITAAIIDDSVAAARHRMDQFREKSHEGILREIMLVSTEGTAVGQVNGLTVYLLGDYSFGRPARITATARLGNGKVLDIEREVDLGGQIHSKAVMIISALLANRYARERPLPLAATLAFEQSYGGIEGDSASVAEFVALVSAIADIPVRQDLAVTGSLNQHGQVQAIGGINDKIEGFFDICKARGLTGSQGVVMPAANRVHLMLRQDVIDAVAAGSFHIYPVDDIDLALQILTGSTTASIDARVDARVEALQELARKLAGKYADRDDER</sequence>
<gene>
    <name evidence="4" type="ORF">E2F43_14715</name>
</gene>
<dbReference type="GO" id="GO:0004252">
    <property type="term" value="F:serine-type endopeptidase activity"/>
    <property type="evidence" value="ECO:0007669"/>
    <property type="project" value="UniProtKB-UniRule"/>
</dbReference>
<dbReference type="InterPro" id="IPR027417">
    <property type="entry name" value="P-loop_NTPase"/>
</dbReference>
<dbReference type="GO" id="GO:0004176">
    <property type="term" value="F:ATP-dependent peptidase activity"/>
    <property type="evidence" value="ECO:0007669"/>
    <property type="project" value="UniProtKB-UniRule"/>
</dbReference>
<dbReference type="InterPro" id="IPR027065">
    <property type="entry name" value="Lon_Prtase"/>
</dbReference>
<dbReference type="Gene3D" id="3.40.50.300">
    <property type="entry name" value="P-loop containing nucleotide triphosphate hydrolases"/>
    <property type="match status" value="2"/>
</dbReference>
<keyword evidence="2" id="KW-0378">Hydrolase</keyword>
<comment type="similarity">
    <text evidence="2">Belongs to the peptidase S16 family.</text>
</comment>